<dbReference type="PANTHER" id="PTHR43707:SF1">
    <property type="entry name" value="HISTIDINE--TRNA LIGASE, MITOCHONDRIAL-RELATED"/>
    <property type="match status" value="1"/>
</dbReference>
<dbReference type="InterPro" id="IPR006195">
    <property type="entry name" value="aa-tRNA-synth_II"/>
</dbReference>
<dbReference type="EC" id="6.1.1.21" evidence="2"/>
<comment type="similarity">
    <text evidence="1">Belongs to the class-II aminoacyl-tRNA synthetase family.</text>
</comment>
<dbReference type="EMBL" id="LWLV01000239">
    <property type="protein sequence ID" value="OTA41759.1"/>
    <property type="molecule type" value="Genomic_DNA"/>
</dbReference>
<dbReference type="InterPro" id="IPR045864">
    <property type="entry name" value="aa-tRNA-synth_II/BPL/LPL"/>
</dbReference>
<evidence type="ECO:0000256" key="2">
    <source>
        <dbReference type="NCBIfam" id="TIGR00442"/>
    </source>
</evidence>
<dbReference type="PIRSF" id="PIRSF001549">
    <property type="entry name" value="His-tRNA_synth"/>
    <property type="match status" value="1"/>
</dbReference>
<dbReference type="InterPro" id="IPR015807">
    <property type="entry name" value="His-tRNA-ligase"/>
</dbReference>
<reference evidence="6" key="1">
    <citation type="submission" date="2016-04" db="EMBL/GenBank/DDBJ databases">
        <authorList>
            <person name="Antunes L.P."/>
            <person name="Martins L.F."/>
            <person name="Pereira R.V."/>
            <person name="Thomas A.M."/>
            <person name="Barbosa D."/>
            <person name="Nascimento L."/>
            <person name="Silva G.M."/>
            <person name="Condomitti G.W."/>
            <person name="Digiampietri L.A."/>
            <person name="Lombardi K.C."/>
            <person name="Ramos P.L."/>
            <person name="Quaggio R.B."/>
            <person name="Oliveira J.C."/>
            <person name="Pascon R.C."/>
            <person name="Cruz J.B."/>
            <person name="Silva A.M."/>
            <person name="Setubal J.C."/>
        </authorList>
    </citation>
    <scope>NUCLEOTIDE SEQUENCE [LARGE SCALE GENOMIC DNA]</scope>
</reference>
<gene>
    <name evidence="5" type="ORF">A6D92_04035</name>
</gene>
<dbReference type="InterPro" id="IPR004516">
    <property type="entry name" value="HisRS/HisZ"/>
</dbReference>
<dbReference type="PROSITE" id="PS50862">
    <property type="entry name" value="AA_TRNA_LIGASE_II"/>
    <property type="match status" value="1"/>
</dbReference>
<dbReference type="GO" id="GO:0005737">
    <property type="term" value="C:cytoplasm"/>
    <property type="evidence" value="ECO:0007669"/>
    <property type="project" value="UniProtKB-UniRule"/>
</dbReference>
<feature type="binding site" evidence="3">
    <location>
        <position position="140"/>
    </location>
    <ligand>
        <name>L-histidine</name>
        <dbReference type="ChEBI" id="CHEBI:57595"/>
    </ligand>
</feature>
<evidence type="ECO:0000256" key="3">
    <source>
        <dbReference type="PIRSR" id="PIRSR001549-1"/>
    </source>
</evidence>
<proteinExistence type="inferred from homology"/>
<dbReference type="Gene3D" id="3.30.930.10">
    <property type="entry name" value="Bira Bifunctional Protein, Domain 2"/>
    <property type="match status" value="1"/>
</dbReference>
<dbReference type="GO" id="GO:0016740">
    <property type="term" value="F:transferase activity"/>
    <property type="evidence" value="ECO:0007669"/>
    <property type="project" value="UniProtKB-ARBA"/>
</dbReference>
<dbReference type="Pfam" id="PF13393">
    <property type="entry name" value="tRNA-synt_His"/>
    <property type="match status" value="1"/>
</dbReference>
<dbReference type="PANTHER" id="PTHR43707">
    <property type="entry name" value="HISTIDYL-TRNA SYNTHETASE"/>
    <property type="match status" value="1"/>
</dbReference>
<protein>
    <recommendedName>
        <fullName evidence="2">Histidine--tRNA ligase</fullName>
        <ecNumber evidence="2">6.1.1.21</ecNumber>
    </recommendedName>
</protein>
<keyword evidence="5" id="KW-0436">Ligase</keyword>
<feature type="binding site" evidence="3">
    <location>
        <position position="122"/>
    </location>
    <ligand>
        <name>L-histidine</name>
        <dbReference type="ChEBI" id="CHEBI:57595"/>
    </ligand>
</feature>
<feature type="non-terminal residue" evidence="5">
    <location>
        <position position="330"/>
    </location>
</feature>
<dbReference type="Proteomes" id="UP000194267">
    <property type="component" value="Unassembled WGS sequence"/>
</dbReference>
<name>A0A1Y2T625_SYMTR</name>
<feature type="binding site" evidence="3">
    <location>
        <begin position="91"/>
        <end position="93"/>
    </location>
    <ligand>
        <name>L-histidine</name>
        <dbReference type="ChEBI" id="CHEBI:57595"/>
    </ligand>
</feature>
<dbReference type="SUPFAM" id="SSF55681">
    <property type="entry name" value="Class II aaRS and biotin synthetases"/>
    <property type="match status" value="1"/>
</dbReference>
<dbReference type="CDD" id="cd00773">
    <property type="entry name" value="HisRS-like_core"/>
    <property type="match status" value="1"/>
</dbReference>
<dbReference type="InterPro" id="IPR041715">
    <property type="entry name" value="HisRS-like_core"/>
</dbReference>
<dbReference type="GO" id="GO:0140096">
    <property type="term" value="F:catalytic activity, acting on a protein"/>
    <property type="evidence" value="ECO:0007669"/>
    <property type="project" value="UniProtKB-ARBA"/>
</dbReference>
<feature type="binding site" evidence="3">
    <location>
        <position position="267"/>
    </location>
    <ligand>
        <name>L-histidine</name>
        <dbReference type="ChEBI" id="CHEBI:57595"/>
    </ligand>
</feature>
<evidence type="ECO:0000313" key="5">
    <source>
        <dbReference type="EMBL" id="OTA41759.1"/>
    </source>
</evidence>
<feature type="binding site" evidence="3">
    <location>
        <position position="136"/>
    </location>
    <ligand>
        <name>L-histidine</name>
        <dbReference type="ChEBI" id="CHEBI:57595"/>
    </ligand>
</feature>
<sequence>MSIQAPRGFNDILPGEQYGWRDSFRWQRLEEIFREVARLYGYQELRPPVVEYVDLFIHGVGATTDVVTKEMFNITPRGDDPDARRMAMRPEFTAGLVRAYLENGLANNPQPTKIFAYGPAFRYENVQKGRFRGFHQLDVEVFGAQDPAVDAEVIKLGLDVVARLGLTGLVVSLNSIGCPACRPRYRQALQDHFRPHLGELCEDCRTRFERNPLRLLDCKRDADHPAQRTAPQTLDYLCDDCRRHWEGLLGHLEAMGIPYRIDTRIVRGLDYYTKTVFEVLHPKLGAQSALWGGGRYDGLIEVVGGKPTPGVGFGMGMERVLMVLEEEGLT</sequence>
<dbReference type="GO" id="GO:0006427">
    <property type="term" value="P:histidyl-tRNA aminoacylation"/>
    <property type="evidence" value="ECO:0007669"/>
    <property type="project" value="UniProtKB-UniRule"/>
</dbReference>
<dbReference type="GO" id="GO:0004821">
    <property type="term" value="F:histidine-tRNA ligase activity"/>
    <property type="evidence" value="ECO:0007669"/>
    <property type="project" value="UniProtKB-UniRule"/>
</dbReference>
<feature type="binding site" evidence="3">
    <location>
        <begin position="271"/>
        <end position="272"/>
    </location>
    <ligand>
        <name>L-histidine</name>
        <dbReference type="ChEBI" id="CHEBI:57595"/>
    </ligand>
</feature>
<dbReference type="NCBIfam" id="TIGR00442">
    <property type="entry name" value="hisS"/>
    <property type="match status" value="1"/>
</dbReference>
<comment type="caution">
    <text evidence="5">The sequence shown here is derived from an EMBL/GenBank/DDBJ whole genome shotgun (WGS) entry which is preliminary data.</text>
</comment>
<accession>A0A1Y2T625</accession>
<organism evidence="5 6">
    <name type="scientific">Symbiobacterium thermophilum</name>
    <dbReference type="NCBI Taxonomy" id="2734"/>
    <lineage>
        <taxon>Bacteria</taxon>
        <taxon>Bacillati</taxon>
        <taxon>Bacillota</taxon>
        <taxon>Clostridia</taxon>
        <taxon>Eubacteriales</taxon>
        <taxon>Symbiobacteriaceae</taxon>
        <taxon>Symbiobacterium</taxon>
    </lineage>
</organism>
<dbReference type="AlphaFoldDB" id="A0A1Y2T625"/>
<evidence type="ECO:0000313" key="6">
    <source>
        <dbReference type="Proteomes" id="UP000194267"/>
    </source>
</evidence>
<dbReference type="GO" id="GO:0005524">
    <property type="term" value="F:ATP binding"/>
    <property type="evidence" value="ECO:0007669"/>
    <property type="project" value="InterPro"/>
</dbReference>
<evidence type="ECO:0000259" key="4">
    <source>
        <dbReference type="PROSITE" id="PS50862"/>
    </source>
</evidence>
<feature type="domain" description="Aminoacyl-transfer RNA synthetases class-II family profile" evidence="4">
    <location>
        <begin position="26"/>
        <end position="330"/>
    </location>
</feature>
<evidence type="ECO:0000256" key="1">
    <source>
        <dbReference type="ARBA" id="ARBA00008226"/>
    </source>
</evidence>